<comment type="caution">
    <text evidence="2">The sequence shown here is derived from an EMBL/GenBank/DDBJ whole genome shotgun (WGS) entry which is preliminary data.</text>
</comment>
<organism evidence="2">
    <name type="scientific">gut metagenome</name>
    <dbReference type="NCBI Taxonomy" id="749906"/>
    <lineage>
        <taxon>unclassified sequences</taxon>
        <taxon>metagenomes</taxon>
        <taxon>organismal metagenomes</taxon>
    </lineage>
</organism>
<feature type="transmembrane region" description="Helical" evidence="1">
    <location>
        <begin position="213"/>
        <end position="234"/>
    </location>
</feature>
<proteinExistence type="predicted"/>
<dbReference type="EMBL" id="AMCI01003228">
    <property type="protein sequence ID" value="EJX00781.1"/>
    <property type="molecule type" value="Genomic_DNA"/>
</dbReference>
<feature type="transmembrane region" description="Helical" evidence="1">
    <location>
        <begin position="12"/>
        <end position="33"/>
    </location>
</feature>
<feature type="transmembrane region" description="Helical" evidence="1">
    <location>
        <begin position="116"/>
        <end position="143"/>
    </location>
</feature>
<keyword evidence="1" id="KW-1133">Transmembrane helix</keyword>
<reference evidence="2" key="1">
    <citation type="journal article" date="2012" name="PLoS ONE">
        <title>Gene sets for utilization of primary and secondary nutrition supplies in the distal gut of endangered iberian lynx.</title>
        <authorList>
            <person name="Alcaide M."/>
            <person name="Messina E."/>
            <person name="Richter M."/>
            <person name="Bargiela R."/>
            <person name="Peplies J."/>
            <person name="Huws S.A."/>
            <person name="Newbold C.J."/>
            <person name="Golyshin P.N."/>
            <person name="Simon M.A."/>
            <person name="Lopez G."/>
            <person name="Yakimov M.M."/>
            <person name="Ferrer M."/>
        </authorList>
    </citation>
    <scope>NUCLEOTIDE SEQUENCE</scope>
</reference>
<name>J9CL27_9ZZZZ</name>
<feature type="transmembrane region" description="Helical" evidence="1">
    <location>
        <begin position="240"/>
        <end position="258"/>
    </location>
</feature>
<keyword evidence="1" id="KW-0472">Membrane</keyword>
<protein>
    <submittedName>
        <fullName evidence="2">Uncharacterized protein</fullName>
    </submittedName>
</protein>
<evidence type="ECO:0000256" key="1">
    <source>
        <dbReference type="SAM" id="Phobius"/>
    </source>
</evidence>
<keyword evidence="1" id="KW-0812">Transmembrane</keyword>
<accession>J9CL27</accession>
<feature type="transmembrane region" description="Helical" evidence="1">
    <location>
        <begin position="81"/>
        <end position="109"/>
    </location>
</feature>
<gene>
    <name evidence="2" type="ORF">EVA_11113</name>
</gene>
<feature type="transmembrane region" description="Helical" evidence="1">
    <location>
        <begin position="166"/>
        <end position="186"/>
    </location>
</feature>
<dbReference type="AlphaFoldDB" id="J9CL27"/>
<evidence type="ECO:0000313" key="2">
    <source>
        <dbReference type="EMBL" id="EJX00781.1"/>
    </source>
</evidence>
<sequence length="282" mass="31797">MQKKQAAGVDTRAMVPIYVSLFIFLCTCVFPWISIPVLKYSKLQTTYTFWNMDQCIENIQKSIHISGMPHMEPFSEAELEVLLQISLGMKIVAGILMILMLLCGLVAYFKKKKGVVFVRCAFVCSGLTSAAAFGAMGMANLFLNERMEKPNSFLNMTLQSCVQMTAWQYAQLILSVLMCIFAGKLLDTQAEYKTQKFIERSVKEDKKIGKRTWVAMALILTAIPFVIFFGIFFLNDRSEIFISLCIIGLAMIPFAMVFEQRRPQARELLLIAVMAAIAVVGR</sequence>
<feature type="non-terminal residue" evidence="2">
    <location>
        <position position="282"/>
    </location>
</feature>